<evidence type="ECO:0000256" key="4">
    <source>
        <dbReference type="ARBA" id="ARBA00011233"/>
    </source>
</evidence>
<accession>A0A7Y0EF83</accession>
<keyword evidence="12" id="KW-0460">Magnesium</keyword>
<dbReference type="GO" id="GO:0047443">
    <property type="term" value="F:4-hydroxy-4-methyl-2-oxoglutarate aldolase activity"/>
    <property type="evidence" value="ECO:0007669"/>
    <property type="project" value="UniProtKB-EC"/>
</dbReference>
<comment type="subunit">
    <text evidence="4">Homotrimer.</text>
</comment>
<dbReference type="PANTHER" id="PTHR33254:SF16">
    <property type="entry name" value="BLR3842 PROTEIN"/>
    <property type="match status" value="1"/>
</dbReference>
<comment type="caution">
    <text evidence="13">The sequence shown here is derived from an EMBL/GenBank/DDBJ whole genome shotgun (WGS) entry which is preliminary data.</text>
</comment>
<proteinExistence type="inferred from homology"/>
<dbReference type="EC" id="4.1.1.112" evidence="6"/>
<dbReference type="AlphaFoldDB" id="A0A7Y0EF83"/>
<dbReference type="EC" id="4.1.3.17" evidence="5"/>
<dbReference type="InterPro" id="IPR005493">
    <property type="entry name" value="RraA/RraA-like"/>
</dbReference>
<dbReference type="EMBL" id="JABBNI010000013">
    <property type="protein sequence ID" value="NMM62411.1"/>
    <property type="molecule type" value="Genomic_DNA"/>
</dbReference>
<dbReference type="CDD" id="cd16841">
    <property type="entry name" value="RraA_family"/>
    <property type="match status" value="1"/>
</dbReference>
<evidence type="ECO:0000256" key="9">
    <source>
        <dbReference type="ARBA" id="ARBA00030169"/>
    </source>
</evidence>
<evidence type="ECO:0000256" key="5">
    <source>
        <dbReference type="ARBA" id="ARBA00012213"/>
    </source>
</evidence>
<comment type="cofactor">
    <cofactor evidence="12">
        <name>Mg(2+)</name>
        <dbReference type="ChEBI" id="CHEBI:18420"/>
    </cofactor>
</comment>
<dbReference type="GO" id="GO:0008948">
    <property type="term" value="F:oxaloacetate decarboxylase activity"/>
    <property type="evidence" value="ECO:0007669"/>
    <property type="project" value="UniProtKB-EC"/>
</dbReference>
<dbReference type="Pfam" id="PF03737">
    <property type="entry name" value="RraA-like"/>
    <property type="match status" value="1"/>
</dbReference>
<dbReference type="NCBIfam" id="NF006731">
    <property type="entry name" value="PRK09262.1"/>
    <property type="match status" value="1"/>
</dbReference>
<evidence type="ECO:0000256" key="12">
    <source>
        <dbReference type="PIRSR" id="PIRSR605493-1"/>
    </source>
</evidence>
<protein>
    <recommendedName>
        <fullName evidence="7">Putative 4-hydroxy-4-methyl-2-oxoglutarate aldolase</fullName>
        <ecNumber evidence="6">4.1.1.112</ecNumber>
        <ecNumber evidence="5">4.1.3.17</ecNumber>
    </recommendedName>
    <alternativeName>
        <fullName evidence="10">Oxaloacetate decarboxylase</fullName>
    </alternativeName>
    <alternativeName>
        <fullName evidence="9">RraA-like protein</fullName>
    </alternativeName>
</protein>
<feature type="binding site" evidence="12">
    <location>
        <position position="105"/>
    </location>
    <ligand>
        <name>Mg(2+)</name>
        <dbReference type="ChEBI" id="CHEBI:18420"/>
    </ligand>
</feature>
<evidence type="ECO:0000256" key="2">
    <source>
        <dbReference type="ARBA" id="ARBA00001968"/>
    </source>
</evidence>
<dbReference type="Proteomes" id="UP000537131">
    <property type="component" value="Unassembled WGS sequence"/>
</dbReference>
<comment type="catalytic activity">
    <reaction evidence="11">
        <text>oxaloacetate + H(+) = pyruvate + CO2</text>
        <dbReference type="Rhea" id="RHEA:15641"/>
        <dbReference type="ChEBI" id="CHEBI:15361"/>
        <dbReference type="ChEBI" id="CHEBI:15378"/>
        <dbReference type="ChEBI" id="CHEBI:16452"/>
        <dbReference type="ChEBI" id="CHEBI:16526"/>
        <dbReference type="EC" id="4.1.1.112"/>
    </reaction>
</comment>
<dbReference type="InterPro" id="IPR036704">
    <property type="entry name" value="RraA/RraA-like_sf"/>
</dbReference>
<keyword evidence="14" id="KW-1185">Reference proteome</keyword>
<dbReference type="Gene3D" id="3.50.30.40">
    <property type="entry name" value="Ribonuclease E inhibitor RraA/RraA-like"/>
    <property type="match status" value="1"/>
</dbReference>
<name>A0A7Y0EF83_9CLOT</name>
<gene>
    <name evidence="13" type="ORF">HBE96_06850</name>
</gene>
<dbReference type="SUPFAM" id="SSF89562">
    <property type="entry name" value="RraA-like"/>
    <property type="match status" value="1"/>
</dbReference>
<reference evidence="13 14" key="1">
    <citation type="submission" date="2020-04" db="EMBL/GenBank/DDBJ databases">
        <authorList>
            <person name="Doyle D.A."/>
        </authorList>
    </citation>
    <scope>NUCLEOTIDE SEQUENCE [LARGE SCALE GENOMIC DNA]</scope>
    <source>
        <strain evidence="13 14">P21</strain>
    </source>
</reference>
<reference evidence="13 14" key="2">
    <citation type="submission" date="2020-06" db="EMBL/GenBank/DDBJ databases">
        <title>Complete Genome Sequence of Clostridium muelleri sp. nov. P21T, an Acid-Alcohol Producing Acetogen Isolated from Old Hay.</title>
        <authorList>
            <person name="Duncan K.E."/>
            <person name="Tanner R.S."/>
        </authorList>
    </citation>
    <scope>NUCLEOTIDE SEQUENCE [LARGE SCALE GENOMIC DNA]</scope>
    <source>
        <strain evidence="13 14">P21</strain>
    </source>
</reference>
<sequence>MDIAGLFKGIPTGNICDSNNREGSMDAEIMPLHYKFEVTGYAMTVSCVPGDNLTIHKAIAEAKPGSVLVIDCKGYTGAGVFGELFATSCMAHGIKGVVIDGACRDKSDLIEMNFPVFSRSVNPNGTLKETCGEINTVIECGGRIVKPGDIIVGDADGIVVIPQEKAQEVLEKSQAKKEKEDELKVLLAQGKTTAELMGFDKKWNK</sequence>
<comment type="similarity">
    <text evidence="3">Belongs to the class II aldolase/RraA-like family.</text>
</comment>
<dbReference type="GO" id="GO:0046872">
    <property type="term" value="F:metal ion binding"/>
    <property type="evidence" value="ECO:0007669"/>
    <property type="project" value="UniProtKB-KW"/>
</dbReference>
<evidence type="ECO:0000256" key="10">
    <source>
        <dbReference type="ARBA" id="ARBA00032305"/>
    </source>
</evidence>
<comment type="cofactor">
    <cofactor evidence="2">
        <name>a divalent metal cation</name>
        <dbReference type="ChEBI" id="CHEBI:60240"/>
    </cofactor>
</comment>
<evidence type="ECO:0000256" key="6">
    <source>
        <dbReference type="ARBA" id="ARBA00012947"/>
    </source>
</evidence>
<comment type="function">
    <text evidence="8">Catalyzes the aldol cleavage of 4-hydroxy-4-methyl-2-oxoglutarate (HMG) into 2 molecules of pyruvate. Also contains a secondary oxaloacetate (OAA) decarboxylase activity due to the common pyruvate enolate transition state formed following C-C bond cleavage in the retro-aldol and decarboxylation reactions.</text>
</comment>
<comment type="catalytic activity">
    <reaction evidence="1">
        <text>4-hydroxy-4-methyl-2-oxoglutarate = 2 pyruvate</text>
        <dbReference type="Rhea" id="RHEA:22748"/>
        <dbReference type="ChEBI" id="CHEBI:15361"/>
        <dbReference type="ChEBI" id="CHEBI:58276"/>
        <dbReference type="EC" id="4.1.3.17"/>
    </reaction>
</comment>
<evidence type="ECO:0000256" key="8">
    <source>
        <dbReference type="ARBA" id="ARBA00025046"/>
    </source>
</evidence>
<evidence type="ECO:0000256" key="1">
    <source>
        <dbReference type="ARBA" id="ARBA00001342"/>
    </source>
</evidence>
<evidence type="ECO:0000256" key="11">
    <source>
        <dbReference type="ARBA" id="ARBA00047973"/>
    </source>
</evidence>
<evidence type="ECO:0000256" key="3">
    <source>
        <dbReference type="ARBA" id="ARBA00008621"/>
    </source>
</evidence>
<evidence type="ECO:0000256" key="7">
    <source>
        <dbReference type="ARBA" id="ARBA00016549"/>
    </source>
</evidence>
<evidence type="ECO:0000313" key="14">
    <source>
        <dbReference type="Proteomes" id="UP000537131"/>
    </source>
</evidence>
<evidence type="ECO:0000313" key="13">
    <source>
        <dbReference type="EMBL" id="NMM62411.1"/>
    </source>
</evidence>
<dbReference type="RefSeq" id="WP_169297016.1">
    <property type="nucleotide sequence ID" value="NZ_JABBNI010000013.1"/>
</dbReference>
<keyword evidence="12" id="KW-0479">Metal-binding</keyword>
<organism evidence="13 14">
    <name type="scientific">Clostridium muellerianum</name>
    <dbReference type="NCBI Taxonomy" id="2716538"/>
    <lineage>
        <taxon>Bacteria</taxon>
        <taxon>Bacillati</taxon>
        <taxon>Bacillota</taxon>
        <taxon>Clostridia</taxon>
        <taxon>Eubacteriales</taxon>
        <taxon>Clostridiaceae</taxon>
        <taxon>Clostridium</taxon>
    </lineage>
</organism>
<dbReference type="PANTHER" id="PTHR33254">
    <property type="entry name" value="4-HYDROXY-4-METHYL-2-OXOGLUTARATE ALDOLASE 3-RELATED"/>
    <property type="match status" value="1"/>
</dbReference>
<feature type="binding site" evidence="12">
    <location>
        <position position="104"/>
    </location>
    <ligand>
        <name>substrate</name>
    </ligand>
</feature>